<evidence type="ECO:0000256" key="1">
    <source>
        <dbReference type="ARBA" id="ARBA00004651"/>
    </source>
</evidence>
<keyword evidence="10" id="KW-1185">Reference proteome</keyword>
<dbReference type="EMBL" id="JAULBC010000006">
    <property type="protein sequence ID" value="MEX6689605.1"/>
    <property type="molecule type" value="Genomic_DNA"/>
</dbReference>
<dbReference type="InterPro" id="IPR025857">
    <property type="entry name" value="MacB_PCD"/>
</dbReference>
<feature type="transmembrane region" description="Helical" evidence="6">
    <location>
        <begin position="21"/>
        <end position="41"/>
    </location>
</feature>
<proteinExistence type="predicted"/>
<feature type="domain" description="ABC3 transporter permease C-terminal" evidence="7">
    <location>
        <begin position="692"/>
        <end position="801"/>
    </location>
</feature>
<gene>
    <name evidence="9" type="ORF">QTN47_19025</name>
</gene>
<reference evidence="9 10" key="1">
    <citation type="submission" date="2023-07" db="EMBL/GenBank/DDBJ databases">
        <authorList>
            <person name="Lian W.-H."/>
        </authorList>
    </citation>
    <scope>NUCLEOTIDE SEQUENCE [LARGE SCALE GENOMIC DNA]</scope>
    <source>
        <strain evidence="9 10">SYSU DXS3180</strain>
    </source>
</reference>
<evidence type="ECO:0000256" key="5">
    <source>
        <dbReference type="ARBA" id="ARBA00023136"/>
    </source>
</evidence>
<organism evidence="9 10">
    <name type="scientific">Danxiaibacter flavus</name>
    <dbReference type="NCBI Taxonomy" id="3049108"/>
    <lineage>
        <taxon>Bacteria</taxon>
        <taxon>Pseudomonadati</taxon>
        <taxon>Bacteroidota</taxon>
        <taxon>Chitinophagia</taxon>
        <taxon>Chitinophagales</taxon>
        <taxon>Chitinophagaceae</taxon>
        <taxon>Danxiaibacter</taxon>
    </lineage>
</organism>
<feature type="transmembrane region" description="Helical" evidence="6">
    <location>
        <begin position="387"/>
        <end position="411"/>
    </location>
</feature>
<feature type="transmembrane region" description="Helical" evidence="6">
    <location>
        <begin position="341"/>
        <end position="367"/>
    </location>
</feature>
<dbReference type="InterPro" id="IPR050250">
    <property type="entry name" value="Macrolide_Exporter_MacB"/>
</dbReference>
<dbReference type="InterPro" id="IPR003838">
    <property type="entry name" value="ABC3_permease_C"/>
</dbReference>
<keyword evidence="5 6" id="KW-0472">Membrane</keyword>
<keyword evidence="3 6" id="KW-0812">Transmembrane</keyword>
<comment type="subcellular location">
    <subcellularLocation>
        <location evidence="1">Cell membrane</location>
        <topology evidence="1">Multi-pass membrane protein</topology>
    </subcellularLocation>
</comment>
<evidence type="ECO:0000256" key="6">
    <source>
        <dbReference type="SAM" id="Phobius"/>
    </source>
</evidence>
<feature type="domain" description="MacB-like periplasmic core" evidence="8">
    <location>
        <begin position="443"/>
        <end position="656"/>
    </location>
</feature>
<evidence type="ECO:0000259" key="8">
    <source>
        <dbReference type="Pfam" id="PF12704"/>
    </source>
</evidence>
<dbReference type="Pfam" id="PF12704">
    <property type="entry name" value="MacB_PCD"/>
    <property type="match status" value="2"/>
</dbReference>
<feature type="transmembrane region" description="Helical" evidence="6">
    <location>
        <begin position="432"/>
        <end position="456"/>
    </location>
</feature>
<evidence type="ECO:0000313" key="10">
    <source>
        <dbReference type="Proteomes" id="UP001560573"/>
    </source>
</evidence>
<evidence type="ECO:0000256" key="2">
    <source>
        <dbReference type="ARBA" id="ARBA00022475"/>
    </source>
</evidence>
<evidence type="ECO:0000256" key="4">
    <source>
        <dbReference type="ARBA" id="ARBA00022989"/>
    </source>
</evidence>
<dbReference type="PANTHER" id="PTHR30572:SF18">
    <property type="entry name" value="ABC-TYPE MACROLIDE FAMILY EXPORT SYSTEM PERMEASE COMPONENT 2"/>
    <property type="match status" value="1"/>
</dbReference>
<feature type="transmembrane region" description="Helical" evidence="6">
    <location>
        <begin position="732"/>
        <end position="755"/>
    </location>
</feature>
<feature type="domain" description="ABC3 transporter permease C-terminal" evidence="7">
    <location>
        <begin position="300"/>
        <end position="415"/>
    </location>
</feature>
<feature type="domain" description="MacB-like periplasmic core" evidence="8">
    <location>
        <begin position="20"/>
        <end position="244"/>
    </location>
</feature>
<dbReference type="RefSeq" id="WP_369331012.1">
    <property type="nucleotide sequence ID" value="NZ_JAULBC010000006.1"/>
</dbReference>
<dbReference type="Pfam" id="PF02687">
    <property type="entry name" value="FtsX"/>
    <property type="match status" value="2"/>
</dbReference>
<evidence type="ECO:0000256" key="3">
    <source>
        <dbReference type="ARBA" id="ARBA00022692"/>
    </source>
</evidence>
<sequence>MIKNYLRIALRNLLKNRIATIINIGGLSVGIAVAILTGLWLHDELSFDTYHDNYNRIAKVSFTGTDKNHGSFISSTLSYPLANEISVNYKDNFKRLVRATAGNVSILSAGEKKVSRIGRYMDEEAPNMFTLKMVKGSRNGLRDMHSILISASTSEALFGNVDPIGKSILINNKTNVTVTGVYEDLPLNTELTKTKFISPFILWVSENDWIEKRATNDWMNHFMKLFAEIKPGTSFESVNSRIENVEIEHIKNVDDENYRQELSINPKVILDPMPKWHLEGSDRRGNRDPAVKRMVWLVSLIGAFVLLLACINFMNLSTARSEKRAKEVGIRKAIGSMRKQLILQFFSESLIIVAIAFVFAMLLTMASLNWFNQLSGKDMHIPWGNPFFWAASVLFIFITGFIAGSYPALYLSSFKPLKALKGNWRPGPEAAIPRKVLVVFQFAISVALINCTIIIMRQVQHAKDRPVGYSRDGLIMINMRSDDFYGNYDVFREELLRTNVVADFAESMGKVTELASNNGGFDWQGRDPDKEQNYGTLAISRDYGRTVGWQVTQGRDFSRERDIDSSGLIINESAMKEMGIDDPIGKEVTWTWWMDNSQLIKYTIIGVVKDMVVESPYEPTRPILYYRKGNNGGVSWMFIKVKPTVAMSAALPKIEAVMKKLVPSAPFDYQFADEDYAQKFASEERISKLAGFFAALAIFISSLGLFGLASFTAEQRTKEIGVRKVLGASTAVLWKLLSGEFMLLVMISLLIAIPVSYYFMHRWMENFQYRATLPAWLFIISSCAALSIALVTISLQTIKAALANPINSLRTE</sequence>
<dbReference type="Proteomes" id="UP001560573">
    <property type="component" value="Unassembled WGS sequence"/>
</dbReference>
<feature type="transmembrane region" description="Helical" evidence="6">
    <location>
        <begin position="689"/>
        <end position="711"/>
    </location>
</feature>
<protein>
    <submittedName>
        <fullName evidence="9">ABC transporter permease</fullName>
    </submittedName>
</protein>
<feature type="transmembrane region" description="Helical" evidence="6">
    <location>
        <begin position="294"/>
        <end position="316"/>
    </location>
</feature>
<dbReference type="PANTHER" id="PTHR30572">
    <property type="entry name" value="MEMBRANE COMPONENT OF TRANSPORTER-RELATED"/>
    <property type="match status" value="1"/>
</dbReference>
<accession>A0ABV3ZJB1</accession>
<comment type="caution">
    <text evidence="9">The sequence shown here is derived from an EMBL/GenBank/DDBJ whole genome shotgun (WGS) entry which is preliminary data.</text>
</comment>
<evidence type="ECO:0000313" key="9">
    <source>
        <dbReference type="EMBL" id="MEX6689605.1"/>
    </source>
</evidence>
<name>A0ABV3ZJB1_9BACT</name>
<keyword evidence="2" id="KW-1003">Cell membrane</keyword>
<feature type="transmembrane region" description="Helical" evidence="6">
    <location>
        <begin position="775"/>
        <end position="795"/>
    </location>
</feature>
<keyword evidence="4 6" id="KW-1133">Transmembrane helix</keyword>
<evidence type="ECO:0000259" key="7">
    <source>
        <dbReference type="Pfam" id="PF02687"/>
    </source>
</evidence>